<proteinExistence type="predicted"/>
<organism evidence="2 3">
    <name type="scientific">Mollisia scopiformis</name>
    <name type="common">Conifer needle endophyte fungus</name>
    <name type="synonym">Phialocephala scopiformis</name>
    <dbReference type="NCBI Taxonomy" id="149040"/>
    <lineage>
        <taxon>Eukaryota</taxon>
        <taxon>Fungi</taxon>
        <taxon>Dikarya</taxon>
        <taxon>Ascomycota</taxon>
        <taxon>Pezizomycotina</taxon>
        <taxon>Leotiomycetes</taxon>
        <taxon>Helotiales</taxon>
        <taxon>Mollisiaceae</taxon>
        <taxon>Mollisia</taxon>
    </lineage>
</organism>
<dbReference type="Pfam" id="PF12224">
    <property type="entry name" value="Amidoligase_2"/>
    <property type="match status" value="1"/>
</dbReference>
<dbReference type="PANTHER" id="PTHR36847:SF1">
    <property type="entry name" value="AMIDOLIGASE ENZYME"/>
    <property type="match status" value="1"/>
</dbReference>
<dbReference type="AlphaFoldDB" id="A0A194WWL2"/>
<name>A0A194WWL2_MOLSC</name>
<feature type="compositionally biased region" description="Low complexity" evidence="1">
    <location>
        <begin position="502"/>
        <end position="513"/>
    </location>
</feature>
<gene>
    <name evidence="2" type="ORF">LY89DRAFT_206348</name>
</gene>
<dbReference type="KEGG" id="psco:LY89DRAFT_206348"/>
<dbReference type="GeneID" id="28815550"/>
<sequence>MAQAPLTFGVEFEIYVGHLKAGQRAPPGTNPRYTMAFTPSDAAVQELADEYVAKGTRPTPVESDDDSQNLVGQAARIHISEALSVAGFPAYCSDTIDPARSSTHWQVCTDATVDGRYAGNPDDVLDAPFTWAGVEIVSPVLPFTPESLEQVSQVCRFIRSNYRYKNNNDTALHVHVGDGNTVFPVEVVASLAAFFYAFEPQFNTLHPIHRIDSTFAEGMRTHSGIAERDFKKEATRSLPIIGVYELREPLTIQDITDGVSAPDNKRYMYVNWQNLARVAGGAVIGSVTNDEKPVKPTIEFRQHEGTLNPVRAIMWIRTVVGVVDAVRKLPAQESTDLVTICSREKWQKCGDGRDAEREARHGPIVAESTFTVVDLLRHLGLNEEANYYQDKMFQHDYPERCQPHGFVWLDGPDGAVRYQLDGTPVDGDQVAPFYTKWEYETTLTRGTEEYEAQHRLRLIWEEAVQSVDLLRWMDPDSPLIDLRSPHWPARTYQTVLPTPVGSPSSSNDSGASI</sequence>
<evidence type="ECO:0000313" key="2">
    <source>
        <dbReference type="EMBL" id="KUJ12366.1"/>
    </source>
</evidence>
<reference evidence="2 3" key="1">
    <citation type="submission" date="2015-10" db="EMBL/GenBank/DDBJ databases">
        <title>Full genome of DAOMC 229536 Phialocephala scopiformis, a fungal endophyte of spruce producing the potent anti-insectan compound rugulosin.</title>
        <authorList>
            <consortium name="DOE Joint Genome Institute"/>
            <person name="Walker A.K."/>
            <person name="Frasz S.L."/>
            <person name="Seifert K.A."/>
            <person name="Miller J.D."/>
            <person name="Mondo S.J."/>
            <person name="Labutti K."/>
            <person name="Lipzen A."/>
            <person name="Dockter R."/>
            <person name="Kennedy M."/>
            <person name="Grigoriev I.V."/>
            <person name="Spatafora J.W."/>
        </authorList>
    </citation>
    <scope>NUCLEOTIDE SEQUENCE [LARGE SCALE GENOMIC DNA]</scope>
    <source>
        <strain evidence="2 3">CBS 120377</strain>
    </source>
</reference>
<dbReference type="OrthoDB" id="412402at2759"/>
<dbReference type="Proteomes" id="UP000070700">
    <property type="component" value="Unassembled WGS sequence"/>
</dbReference>
<dbReference type="EMBL" id="KQ947424">
    <property type="protein sequence ID" value="KUJ12366.1"/>
    <property type="molecule type" value="Genomic_DNA"/>
</dbReference>
<evidence type="ECO:0000256" key="1">
    <source>
        <dbReference type="SAM" id="MobiDB-lite"/>
    </source>
</evidence>
<accession>A0A194WWL2</accession>
<protein>
    <submittedName>
        <fullName evidence="2">Uncharacterized protein</fullName>
    </submittedName>
</protein>
<dbReference type="InParanoid" id="A0A194WWL2"/>
<evidence type="ECO:0000313" key="3">
    <source>
        <dbReference type="Proteomes" id="UP000070700"/>
    </source>
</evidence>
<keyword evidence="3" id="KW-1185">Reference proteome</keyword>
<dbReference type="PANTHER" id="PTHR36847">
    <property type="entry name" value="AMIDOLIGASE ENZYME"/>
    <property type="match status" value="1"/>
</dbReference>
<dbReference type="RefSeq" id="XP_018066721.1">
    <property type="nucleotide sequence ID" value="XM_018205824.1"/>
</dbReference>
<dbReference type="InterPro" id="IPR022025">
    <property type="entry name" value="Amidoligase_2"/>
</dbReference>
<feature type="region of interest" description="Disordered" evidence="1">
    <location>
        <begin position="494"/>
        <end position="513"/>
    </location>
</feature>